<dbReference type="PANTHER" id="PTHR33184">
    <property type="entry name" value="PROTEIN TAPETUM DETERMINANT 1-LIKE-RELATED"/>
    <property type="match status" value="1"/>
</dbReference>
<keyword evidence="1 2" id="KW-0732">Signal</keyword>
<dbReference type="EMBL" id="RWGY01000013">
    <property type="protein sequence ID" value="TVU25350.1"/>
    <property type="molecule type" value="Genomic_DNA"/>
</dbReference>
<feature type="chain" id="PRO_5023810082" evidence="2">
    <location>
        <begin position="21"/>
        <end position="127"/>
    </location>
</feature>
<protein>
    <submittedName>
        <fullName evidence="3">Uncharacterized protein</fullName>
    </submittedName>
</protein>
<proteinExistence type="predicted"/>
<feature type="signal peptide" evidence="2">
    <location>
        <begin position="1"/>
        <end position="20"/>
    </location>
</feature>
<dbReference type="Gramene" id="TVU25350">
    <property type="protein sequence ID" value="TVU25350"/>
    <property type="gene ID" value="EJB05_27842"/>
</dbReference>
<gene>
    <name evidence="3" type="ORF">EJB05_27842</name>
</gene>
<evidence type="ECO:0000313" key="4">
    <source>
        <dbReference type="Proteomes" id="UP000324897"/>
    </source>
</evidence>
<dbReference type="PANTHER" id="PTHR33184:SF52">
    <property type="match status" value="1"/>
</dbReference>
<keyword evidence="4" id="KW-1185">Reference proteome</keyword>
<name>A0A5J9UQN0_9POAL</name>
<dbReference type="AlphaFoldDB" id="A0A5J9UQN0"/>
<organism evidence="3 4">
    <name type="scientific">Eragrostis curvula</name>
    <name type="common">weeping love grass</name>
    <dbReference type="NCBI Taxonomy" id="38414"/>
    <lineage>
        <taxon>Eukaryota</taxon>
        <taxon>Viridiplantae</taxon>
        <taxon>Streptophyta</taxon>
        <taxon>Embryophyta</taxon>
        <taxon>Tracheophyta</taxon>
        <taxon>Spermatophyta</taxon>
        <taxon>Magnoliopsida</taxon>
        <taxon>Liliopsida</taxon>
        <taxon>Poales</taxon>
        <taxon>Poaceae</taxon>
        <taxon>PACMAD clade</taxon>
        <taxon>Chloridoideae</taxon>
        <taxon>Eragrostideae</taxon>
        <taxon>Eragrostidinae</taxon>
        <taxon>Eragrostis</taxon>
    </lineage>
</organism>
<dbReference type="GO" id="GO:0001709">
    <property type="term" value="P:cell fate determination"/>
    <property type="evidence" value="ECO:0007669"/>
    <property type="project" value="TreeGrafter"/>
</dbReference>
<evidence type="ECO:0000313" key="3">
    <source>
        <dbReference type="EMBL" id="TVU25350.1"/>
    </source>
</evidence>
<dbReference type="InterPro" id="IPR040361">
    <property type="entry name" value="TPD1"/>
</dbReference>
<evidence type="ECO:0000256" key="2">
    <source>
        <dbReference type="SAM" id="SignalP"/>
    </source>
</evidence>
<comment type="caution">
    <text evidence="3">The sequence shown here is derived from an EMBL/GenBank/DDBJ whole genome shotgun (WGS) entry which is preliminary data.</text>
</comment>
<reference evidence="3 4" key="1">
    <citation type="journal article" date="2019" name="Sci. Rep.">
        <title>A high-quality genome of Eragrostis curvula grass provides insights into Poaceae evolution and supports new strategies to enhance forage quality.</title>
        <authorList>
            <person name="Carballo J."/>
            <person name="Santos B.A.C.M."/>
            <person name="Zappacosta D."/>
            <person name="Garbus I."/>
            <person name="Selva J.P."/>
            <person name="Gallo C.A."/>
            <person name="Diaz A."/>
            <person name="Albertini E."/>
            <person name="Caccamo M."/>
            <person name="Echenique V."/>
        </authorList>
    </citation>
    <scope>NUCLEOTIDE SEQUENCE [LARGE SCALE GENOMIC DNA]</scope>
    <source>
        <strain evidence="4">cv. Victoria</strain>
        <tissue evidence="3">Leaf</tissue>
    </source>
</reference>
<dbReference type="OrthoDB" id="603213at2759"/>
<evidence type="ECO:0000256" key="1">
    <source>
        <dbReference type="ARBA" id="ARBA00022729"/>
    </source>
</evidence>
<dbReference type="Pfam" id="PF24068">
    <property type="entry name" value="TPD1_C"/>
    <property type="match status" value="1"/>
</dbReference>
<accession>A0A5J9UQN0</accession>
<dbReference type="Proteomes" id="UP000324897">
    <property type="component" value="Chromosome 2"/>
</dbReference>
<sequence>MTCIPKTVVLFFLAAMMNHALNGNAQGQQGACKLSDIMVNQEKTGKVVQDQPEYRVTIENLCTWPQHDVQLYCDRLPSVEPIDSRKIKVEDELCKVASALFKGSPVTFTYAWKTPQNFTVVSATASC</sequence>